<evidence type="ECO:0000313" key="2">
    <source>
        <dbReference type="EMBL" id="CAD7464309.1"/>
    </source>
</evidence>
<proteinExistence type="predicted"/>
<accession>A0A7R9ITT3</accession>
<feature type="compositionally biased region" description="Acidic residues" evidence="1">
    <location>
        <begin position="62"/>
        <end position="79"/>
    </location>
</feature>
<reference evidence="2" key="1">
    <citation type="submission" date="2020-11" db="EMBL/GenBank/DDBJ databases">
        <authorList>
            <person name="Tran Van P."/>
        </authorList>
    </citation>
    <scope>NUCLEOTIDE SEQUENCE</scope>
</reference>
<gene>
    <name evidence="2" type="ORF">TTEB3V08_LOCUS12188</name>
</gene>
<dbReference type="AlphaFoldDB" id="A0A7R9ITT3"/>
<protein>
    <submittedName>
        <fullName evidence="2">Uncharacterized protein</fullName>
    </submittedName>
</protein>
<evidence type="ECO:0000256" key="1">
    <source>
        <dbReference type="SAM" id="MobiDB-lite"/>
    </source>
</evidence>
<sequence length="88" mass="10744">MNGMGQFHMRNWPIPFWSRWIYLNEIADRVLKAERNRHMDELEERRRQRQDQNLRQNRQEETTEEEVASEDDGEGEAISDLDKTLPNW</sequence>
<dbReference type="EMBL" id="OE012641">
    <property type="protein sequence ID" value="CAD7464309.1"/>
    <property type="molecule type" value="Genomic_DNA"/>
</dbReference>
<feature type="compositionally biased region" description="Basic and acidic residues" evidence="1">
    <location>
        <begin position="41"/>
        <end position="61"/>
    </location>
</feature>
<feature type="region of interest" description="Disordered" evidence="1">
    <location>
        <begin position="41"/>
        <end position="88"/>
    </location>
</feature>
<organism evidence="2">
    <name type="scientific">Timema tahoe</name>
    <dbReference type="NCBI Taxonomy" id="61484"/>
    <lineage>
        <taxon>Eukaryota</taxon>
        <taxon>Metazoa</taxon>
        <taxon>Ecdysozoa</taxon>
        <taxon>Arthropoda</taxon>
        <taxon>Hexapoda</taxon>
        <taxon>Insecta</taxon>
        <taxon>Pterygota</taxon>
        <taxon>Neoptera</taxon>
        <taxon>Polyneoptera</taxon>
        <taxon>Phasmatodea</taxon>
        <taxon>Timematodea</taxon>
        <taxon>Timematoidea</taxon>
        <taxon>Timematidae</taxon>
        <taxon>Timema</taxon>
    </lineage>
</organism>
<name>A0A7R9ITT3_9NEOP</name>